<dbReference type="Proteomes" id="UP001174936">
    <property type="component" value="Unassembled WGS sequence"/>
</dbReference>
<evidence type="ECO:0000313" key="1">
    <source>
        <dbReference type="EMBL" id="KAK0655027.1"/>
    </source>
</evidence>
<dbReference type="PANTHER" id="PTHR42749:SF1">
    <property type="entry name" value="CELL SHAPE-DETERMINING PROTEIN MREB"/>
    <property type="match status" value="1"/>
</dbReference>
<keyword evidence="2" id="KW-1185">Reference proteome</keyword>
<dbReference type="PANTHER" id="PTHR42749">
    <property type="entry name" value="CELL SHAPE-DETERMINING PROTEIN MREB"/>
    <property type="match status" value="1"/>
</dbReference>
<protein>
    <submittedName>
        <fullName evidence="1">Uncharacterized protein</fullName>
    </submittedName>
</protein>
<dbReference type="CDD" id="cd10170">
    <property type="entry name" value="ASKHA_NBD_HSP70"/>
    <property type="match status" value="1"/>
</dbReference>
<evidence type="ECO:0000313" key="2">
    <source>
        <dbReference type="Proteomes" id="UP001174936"/>
    </source>
</evidence>
<organism evidence="1 2">
    <name type="scientific">Cercophora newfieldiana</name>
    <dbReference type="NCBI Taxonomy" id="92897"/>
    <lineage>
        <taxon>Eukaryota</taxon>
        <taxon>Fungi</taxon>
        <taxon>Dikarya</taxon>
        <taxon>Ascomycota</taxon>
        <taxon>Pezizomycotina</taxon>
        <taxon>Sordariomycetes</taxon>
        <taxon>Sordariomycetidae</taxon>
        <taxon>Sordariales</taxon>
        <taxon>Lasiosphaeriaceae</taxon>
        <taxon>Cercophora</taxon>
    </lineage>
</organism>
<name>A0AA40CYC0_9PEZI</name>
<comment type="caution">
    <text evidence="1">The sequence shown here is derived from an EMBL/GenBank/DDBJ whole genome shotgun (WGS) entry which is preliminary data.</text>
</comment>
<reference evidence="1" key="1">
    <citation type="submission" date="2023-06" db="EMBL/GenBank/DDBJ databases">
        <title>Genome-scale phylogeny and comparative genomics of the fungal order Sordariales.</title>
        <authorList>
            <consortium name="Lawrence Berkeley National Laboratory"/>
            <person name="Hensen N."/>
            <person name="Bonometti L."/>
            <person name="Westerberg I."/>
            <person name="Brannstrom I.O."/>
            <person name="Guillou S."/>
            <person name="Cros-Aarteil S."/>
            <person name="Calhoun S."/>
            <person name="Haridas S."/>
            <person name="Kuo A."/>
            <person name="Mondo S."/>
            <person name="Pangilinan J."/>
            <person name="Riley R."/>
            <person name="Labutti K."/>
            <person name="Andreopoulos B."/>
            <person name="Lipzen A."/>
            <person name="Chen C."/>
            <person name="Yanf M."/>
            <person name="Daum C."/>
            <person name="Ng V."/>
            <person name="Clum A."/>
            <person name="Steindorff A."/>
            <person name="Ohm R."/>
            <person name="Martin F."/>
            <person name="Silar P."/>
            <person name="Natvig D."/>
            <person name="Lalanne C."/>
            <person name="Gautier V."/>
            <person name="Ament-Velasquez S.L."/>
            <person name="Kruys A."/>
            <person name="Hutchinson M.I."/>
            <person name="Powell A.J."/>
            <person name="Barry K."/>
            <person name="Miller A.N."/>
            <person name="Grigoriev I.V."/>
            <person name="Debuchy R."/>
            <person name="Gladieux P."/>
            <person name="Thoren M.H."/>
            <person name="Johannesson H."/>
        </authorList>
    </citation>
    <scope>NUCLEOTIDE SEQUENCE</scope>
    <source>
        <strain evidence="1">SMH2532-1</strain>
    </source>
</reference>
<sequence>MEMTQFFVGVDFGSTDYIWQVPTSLVIDSTGNPRLRCDDHFSPQPDEPSGSLSFNWIKLALLHQDDQPRCSIWENASRTWRHSMRSKDIIALFLRTLLQPPLMEMQRSQPELDRALMQFNIIFTFPASWGMDDRKRMKEAVAAIGIEDLVPDSQVSTLYLSEQEAAFLSMLSHEKVDLQELVVICDVGGWTLDTAAYVTGCRDPIYNVNPIYECGKARSDHHGALFLHDSISELLRDEIESVTGNRDWLDDAAELPYIMDRLNHVVMYYNGHQGSNKHHSQKVEKIMESINDALNNAKIAYQHRYETSATSIRIVLTGGLSCNTYVEATVVTLVEERYGDSVNLFLPEKSKRWNAVSIGAAMHGLIEHFRDSPITDTLVERTSPAHFFVKRKHGNGTISIVTLAGQGQPIQIKQSTCQIPDVGSVTEAGGRILVVYYRQGNMEGKFCPDREFGFLTIDLLVDGVVRSDLVLAEHHFA</sequence>
<dbReference type="EMBL" id="JAULSV010000001">
    <property type="protein sequence ID" value="KAK0655027.1"/>
    <property type="molecule type" value="Genomic_DNA"/>
</dbReference>
<gene>
    <name evidence="1" type="ORF">B0T16DRAFT_384001</name>
</gene>
<dbReference type="AlphaFoldDB" id="A0AA40CYC0"/>
<dbReference type="Gene3D" id="3.30.420.40">
    <property type="match status" value="2"/>
</dbReference>
<proteinExistence type="predicted"/>
<dbReference type="SUPFAM" id="SSF53067">
    <property type="entry name" value="Actin-like ATPase domain"/>
    <property type="match status" value="1"/>
</dbReference>
<dbReference type="Gene3D" id="3.90.640.10">
    <property type="entry name" value="Actin, Chain A, domain 4"/>
    <property type="match status" value="1"/>
</dbReference>
<dbReference type="InterPro" id="IPR043129">
    <property type="entry name" value="ATPase_NBD"/>
</dbReference>
<accession>A0AA40CYC0</accession>